<dbReference type="Pfam" id="PF00610">
    <property type="entry name" value="DEP"/>
    <property type="match status" value="1"/>
</dbReference>
<feature type="domain" description="DEP" evidence="2">
    <location>
        <begin position="50"/>
        <end position="135"/>
    </location>
</feature>
<feature type="region of interest" description="Disordered" evidence="1">
    <location>
        <begin position="242"/>
        <end position="275"/>
    </location>
</feature>
<organism evidence="3 4">
    <name type="scientific">Necator americanus</name>
    <name type="common">Human hookworm</name>
    <dbReference type="NCBI Taxonomy" id="51031"/>
    <lineage>
        <taxon>Eukaryota</taxon>
        <taxon>Metazoa</taxon>
        <taxon>Ecdysozoa</taxon>
        <taxon>Nematoda</taxon>
        <taxon>Chromadorea</taxon>
        <taxon>Rhabditida</taxon>
        <taxon>Rhabditina</taxon>
        <taxon>Rhabditomorpha</taxon>
        <taxon>Strongyloidea</taxon>
        <taxon>Ancylostomatidae</taxon>
        <taxon>Bunostominae</taxon>
        <taxon>Necator</taxon>
    </lineage>
</organism>
<evidence type="ECO:0000313" key="4">
    <source>
        <dbReference type="Proteomes" id="UP001303046"/>
    </source>
</evidence>
<feature type="region of interest" description="Disordered" evidence="1">
    <location>
        <begin position="296"/>
        <end position="324"/>
    </location>
</feature>
<keyword evidence="4" id="KW-1185">Reference proteome</keyword>
<dbReference type="Proteomes" id="UP001303046">
    <property type="component" value="Unassembled WGS sequence"/>
</dbReference>
<proteinExistence type="predicted"/>
<comment type="caution">
    <text evidence="3">The sequence shown here is derived from an EMBL/GenBank/DDBJ whole genome shotgun (WGS) entry which is preliminary data.</text>
</comment>
<dbReference type="InterPro" id="IPR036388">
    <property type="entry name" value="WH-like_DNA-bd_sf"/>
</dbReference>
<dbReference type="PROSITE" id="PS50186">
    <property type="entry name" value="DEP"/>
    <property type="match status" value="1"/>
</dbReference>
<dbReference type="SUPFAM" id="SSF46785">
    <property type="entry name" value="Winged helix' DNA-binding domain"/>
    <property type="match status" value="1"/>
</dbReference>
<gene>
    <name evidence="3" type="primary">Necator_chrII.g5876</name>
    <name evidence="3" type="ORF">RB195_018083</name>
</gene>
<dbReference type="InterPro" id="IPR000591">
    <property type="entry name" value="DEP_dom"/>
</dbReference>
<name>A0ABR1CBQ4_NECAM</name>
<evidence type="ECO:0000313" key="3">
    <source>
        <dbReference type="EMBL" id="KAK6734681.1"/>
    </source>
</evidence>
<dbReference type="EMBL" id="JAVFWL010000002">
    <property type="protein sequence ID" value="KAK6734681.1"/>
    <property type="molecule type" value="Genomic_DNA"/>
</dbReference>
<dbReference type="SMART" id="SM00049">
    <property type="entry name" value="DEP"/>
    <property type="match status" value="1"/>
</dbReference>
<feature type="compositionally biased region" description="Basic residues" evidence="1">
    <location>
        <begin position="254"/>
        <end position="263"/>
    </location>
</feature>
<dbReference type="InterPro" id="IPR036390">
    <property type="entry name" value="WH_DNA-bd_sf"/>
</dbReference>
<feature type="compositionally biased region" description="Polar residues" evidence="1">
    <location>
        <begin position="305"/>
        <end position="319"/>
    </location>
</feature>
<feature type="compositionally biased region" description="Basic and acidic residues" evidence="1">
    <location>
        <begin position="264"/>
        <end position="275"/>
    </location>
</feature>
<accession>A0ABR1CBQ4</accession>
<evidence type="ECO:0000259" key="2">
    <source>
        <dbReference type="PROSITE" id="PS50186"/>
    </source>
</evidence>
<dbReference type="PANTHER" id="PTHR16206">
    <property type="entry name" value="DEP DOMAIN-CONTAINING"/>
    <property type="match status" value="1"/>
</dbReference>
<dbReference type="PANTHER" id="PTHR16206:SF4">
    <property type="entry name" value="PROTEIN LET-99"/>
    <property type="match status" value="1"/>
</dbReference>
<protein>
    <recommendedName>
        <fullName evidence="2">DEP domain-containing protein</fullName>
    </recommendedName>
</protein>
<reference evidence="3 4" key="1">
    <citation type="submission" date="2023-08" db="EMBL/GenBank/DDBJ databases">
        <title>A Necator americanus chromosomal reference genome.</title>
        <authorList>
            <person name="Ilik V."/>
            <person name="Petrzelkova K.J."/>
            <person name="Pardy F."/>
            <person name="Fuh T."/>
            <person name="Niatou-Singa F.S."/>
            <person name="Gouil Q."/>
            <person name="Baker L."/>
            <person name="Ritchie M.E."/>
            <person name="Jex A.R."/>
            <person name="Gazzola D."/>
            <person name="Li H."/>
            <person name="Toshio Fujiwara R."/>
            <person name="Zhan B."/>
            <person name="Aroian R.V."/>
            <person name="Pafco B."/>
            <person name="Schwarz E.M."/>
        </authorList>
    </citation>
    <scope>NUCLEOTIDE SEQUENCE [LARGE SCALE GENOMIC DNA]</scope>
    <source>
        <strain evidence="3 4">Aroian</strain>
        <tissue evidence="3">Whole animal</tissue>
    </source>
</reference>
<evidence type="ECO:0000256" key="1">
    <source>
        <dbReference type="SAM" id="MobiDB-lite"/>
    </source>
</evidence>
<dbReference type="Gene3D" id="1.10.10.10">
    <property type="entry name" value="Winged helix-like DNA-binding domain superfamily/Winged helix DNA-binding domain"/>
    <property type="match status" value="1"/>
</dbReference>
<sequence>MSKNATPLNRVLPSRSSDKTCSKYYSRDCPGTHSGKYRATTLWNNIVRHFRDEMPIKRHRRQLTYYEASFTGKEAVDFLMVLLPRLIFEGREVDRSNCITLLQKFVDQGFIKKARPNPSEKDVFRDNASLYVFVDDCALFGISRTPRLVRTSSCHDESHRQSRTPPKLSPCYSSQSPCEFAYRKVLSPHPSGFSRRMSSSHGNLLSLLPPSNKLCDSADSIAETIDSRRVEVNFNLRVSPHKDCSTPVVEPRRVKGRKKNRSPHVKEAPKSLSKELDRIKDEGAYEWLSFVRRKRPEQPKKNKKAQWNSALPSSPNVGNENRPEFEDLLDHNERASTAKLNIQAADNIYARLQVTQRRLTEVDLWSVWRNCLLARLRRILNVEDLSFITWEVVGQNVKWNCQRIGSSGVVKARTDREDFSGFITRLMRYLEQFPFPSGSANVIIYKENQEVNVFKTVCSRLSREDPALSYAETLALIHVLSCCSARKANVCEENKHVTNHRSSLHIETEFTEDAPRSRVVPRCLSTTLTHRICSSSSTNSSISSLGEHIGVVKANNEPSFKDDRRVLQTLQEDLSSSTNISCIYGPAAGRGHEEQRNKCLWKEFPEDVDILKLPGLRRAGITKELDEFSSISRSVDQLSDRLSATLCWTDSVDLPDFAEPTSEHPQYSLDCSSSASSYKTANLPTVKADLNDRSLQPSSVLLEALSLILLSLPPPRRRRLHHLIRFMNKIAANHCLRLDNQHSNRYAVLKGLSQSIVPMGTRCSQLLPSQCLHLVTVLVDYEHEIFSVPDGLLSDIDSAVRELRREKDLTQVIPTEERAVSTSTPLKDTVQFSNPMQAKNPDQMRHLNENLLELLDQICIDENLSINGKRKRLKKFKRTYPTVYAQRFPSPELTEPKRRERENRFLSKLFGR</sequence>